<evidence type="ECO:0008006" key="4">
    <source>
        <dbReference type="Google" id="ProtNLM"/>
    </source>
</evidence>
<proteinExistence type="predicted"/>
<feature type="transmembrane region" description="Helical" evidence="1">
    <location>
        <begin position="52"/>
        <end position="78"/>
    </location>
</feature>
<sequence length="81" mass="9590">MRFLYRRPKLDLINEELNTVMEVMVSDVFVYLDLFVFSFIFTLLLSPVLPSIAMSILFFLACYGLLSCLYFLIFNLILKKY</sequence>
<evidence type="ECO:0000256" key="1">
    <source>
        <dbReference type="SAM" id="Phobius"/>
    </source>
</evidence>
<feature type="transmembrane region" description="Helical" evidence="1">
    <location>
        <begin position="28"/>
        <end position="46"/>
    </location>
</feature>
<evidence type="ECO:0000313" key="2">
    <source>
        <dbReference type="EMBL" id="CAH2715546.1"/>
    </source>
</evidence>
<reference evidence="2" key="1">
    <citation type="submission" date="2022-04" db="EMBL/GenBank/DDBJ databases">
        <authorList>
            <person name="Criscuolo A."/>
        </authorList>
    </citation>
    <scope>NUCLEOTIDE SEQUENCE</scope>
    <source>
        <strain evidence="2">CIP111895</strain>
    </source>
</reference>
<keyword evidence="1" id="KW-0472">Membrane</keyword>
<evidence type="ECO:0000313" key="3">
    <source>
        <dbReference type="Proteomes" id="UP000838308"/>
    </source>
</evidence>
<comment type="caution">
    <text evidence="2">The sequence shown here is derived from an EMBL/GenBank/DDBJ whole genome shotgun (WGS) entry which is preliminary data.</text>
</comment>
<gene>
    <name evidence="2" type="ORF">BACCIP111895_02730</name>
</gene>
<protein>
    <recommendedName>
        <fullName evidence="4">SSD domain-containing protein</fullName>
    </recommendedName>
</protein>
<organism evidence="2 3">
    <name type="scientific">Neobacillus rhizosphaerae</name>
    <dbReference type="NCBI Taxonomy" id="2880965"/>
    <lineage>
        <taxon>Bacteria</taxon>
        <taxon>Bacillati</taxon>
        <taxon>Bacillota</taxon>
        <taxon>Bacilli</taxon>
        <taxon>Bacillales</taxon>
        <taxon>Bacillaceae</taxon>
        <taxon>Neobacillus</taxon>
    </lineage>
</organism>
<dbReference type="Proteomes" id="UP000838308">
    <property type="component" value="Unassembled WGS sequence"/>
</dbReference>
<accession>A0ABN8KPK6</accession>
<keyword evidence="3" id="KW-1185">Reference proteome</keyword>
<name>A0ABN8KPK6_9BACI</name>
<keyword evidence="1" id="KW-0812">Transmembrane</keyword>
<keyword evidence="1" id="KW-1133">Transmembrane helix</keyword>
<dbReference type="EMBL" id="CALBWS010000017">
    <property type="protein sequence ID" value="CAH2715546.1"/>
    <property type="molecule type" value="Genomic_DNA"/>
</dbReference>